<dbReference type="SUPFAM" id="SSF48403">
    <property type="entry name" value="Ankyrin repeat"/>
    <property type="match status" value="2"/>
</dbReference>
<evidence type="ECO:0000256" key="2">
    <source>
        <dbReference type="ARBA" id="ARBA00023043"/>
    </source>
</evidence>
<dbReference type="PROSITE" id="PS50088">
    <property type="entry name" value="ANK_REPEAT"/>
    <property type="match status" value="3"/>
</dbReference>
<evidence type="ECO:0000256" key="1">
    <source>
        <dbReference type="ARBA" id="ARBA00022737"/>
    </source>
</evidence>
<protein>
    <submittedName>
        <fullName evidence="4">Uncharacterized protein</fullName>
    </submittedName>
</protein>
<evidence type="ECO:0000313" key="4">
    <source>
        <dbReference type="EMBL" id="KAG0592767.1"/>
    </source>
</evidence>
<dbReference type="InterPro" id="IPR002110">
    <property type="entry name" value="Ankyrin_rpt"/>
</dbReference>
<gene>
    <name evidence="4" type="ORF">KC19_1G279500</name>
</gene>
<comment type="caution">
    <text evidence="4">The sequence shown here is derived from an EMBL/GenBank/DDBJ whole genome shotgun (WGS) entry which is preliminary data.</text>
</comment>
<feature type="repeat" description="ANK" evidence="3">
    <location>
        <begin position="262"/>
        <end position="294"/>
    </location>
</feature>
<name>A0A8T0JAJ6_CERPU</name>
<dbReference type="PANTHER" id="PTHR24198">
    <property type="entry name" value="ANKYRIN REPEAT AND PROTEIN KINASE DOMAIN-CONTAINING PROTEIN"/>
    <property type="match status" value="1"/>
</dbReference>
<sequence>MDESAYSRELLRIVRTANAGQIEGLRGLVDVNVRDRMGRTPLHLAVAFNKNPEVVRALLSYDRIEVNAVDELGRSPLHLCVNSHKEELLRPGEASKQSAASLAQVKENIELLTGRMDLAGIKDYKDNVYGSVGDYEDDDSFSHPGGTGYYEANVELTLAEMLLDKGADVNKAALLEVTPLHLAARLGQVEMVELLLRYPTLDLKAETVDKHTVLHLVTEGHQRSHIPAGMKKPTMEDLCKIIRLIRKSSHPKSDLVNMPDRLGLTALHFAARDGCVTLVKELLEFNETNDKYDEIEVNARDVYTFSALHLAVLGGYTAEDFLNRPKANFKMGPLTSVVDLLLKFPGIDINLQAPTKKKLDYEDLEALTDIHTDYFFRPMSFPFPISGALNNTALHLACKDGRDPMVRLLLHQPQVNLKLSNSHQQTALQLATYNGHLEVVKQVLVHYAAREGYRNVVETLGER</sequence>
<evidence type="ECO:0000256" key="3">
    <source>
        <dbReference type="PROSITE-ProRule" id="PRU00023"/>
    </source>
</evidence>
<dbReference type="Gene3D" id="1.25.40.20">
    <property type="entry name" value="Ankyrin repeat-containing domain"/>
    <property type="match status" value="3"/>
</dbReference>
<organism evidence="4 5">
    <name type="scientific">Ceratodon purpureus</name>
    <name type="common">Fire moss</name>
    <name type="synonym">Dicranum purpureum</name>
    <dbReference type="NCBI Taxonomy" id="3225"/>
    <lineage>
        <taxon>Eukaryota</taxon>
        <taxon>Viridiplantae</taxon>
        <taxon>Streptophyta</taxon>
        <taxon>Embryophyta</taxon>
        <taxon>Bryophyta</taxon>
        <taxon>Bryophytina</taxon>
        <taxon>Bryopsida</taxon>
        <taxon>Dicranidae</taxon>
        <taxon>Pseudoditrichales</taxon>
        <taxon>Ditrichaceae</taxon>
        <taxon>Ceratodon</taxon>
    </lineage>
</organism>
<feature type="repeat" description="ANK" evidence="3">
    <location>
        <begin position="175"/>
        <end position="197"/>
    </location>
</feature>
<feature type="repeat" description="ANK" evidence="3">
    <location>
        <begin position="37"/>
        <end position="60"/>
    </location>
</feature>
<dbReference type="PROSITE" id="PS50297">
    <property type="entry name" value="ANK_REP_REGION"/>
    <property type="match status" value="3"/>
</dbReference>
<proteinExistence type="predicted"/>
<dbReference type="InterPro" id="IPR036770">
    <property type="entry name" value="Ankyrin_rpt-contain_sf"/>
</dbReference>
<evidence type="ECO:0000313" key="5">
    <source>
        <dbReference type="Proteomes" id="UP000822688"/>
    </source>
</evidence>
<dbReference type="PANTHER" id="PTHR24198:SF165">
    <property type="entry name" value="ANKYRIN REPEAT-CONTAINING PROTEIN-RELATED"/>
    <property type="match status" value="1"/>
</dbReference>
<reference evidence="4" key="1">
    <citation type="submission" date="2020-06" db="EMBL/GenBank/DDBJ databases">
        <title>WGS assembly of Ceratodon purpureus strain R40.</title>
        <authorList>
            <person name="Carey S.B."/>
            <person name="Jenkins J."/>
            <person name="Shu S."/>
            <person name="Lovell J.T."/>
            <person name="Sreedasyam A."/>
            <person name="Maumus F."/>
            <person name="Tiley G.P."/>
            <person name="Fernandez-Pozo N."/>
            <person name="Barry K."/>
            <person name="Chen C."/>
            <person name="Wang M."/>
            <person name="Lipzen A."/>
            <person name="Daum C."/>
            <person name="Saski C.A."/>
            <person name="Payton A.C."/>
            <person name="Mcbreen J.C."/>
            <person name="Conrad R.E."/>
            <person name="Kollar L.M."/>
            <person name="Olsson S."/>
            <person name="Huttunen S."/>
            <person name="Landis J.B."/>
            <person name="Wickett N.J."/>
            <person name="Johnson M.G."/>
            <person name="Rensing S.A."/>
            <person name="Grimwood J."/>
            <person name="Schmutz J."/>
            <person name="Mcdaniel S.F."/>
        </authorList>
    </citation>
    <scope>NUCLEOTIDE SEQUENCE</scope>
    <source>
        <strain evidence="4">R40</strain>
    </source>
</reference>
<dbReference type="EMBL" id="CM026421">
    <property type="protein sequence ID" value="KAG0592767.1"/>
    <property type="molecule type" value="Genomic_DNA"/>
</dbReference>
<dbReference type="SMART" id="SM00248">
    <property type="entry name" value="ANK"/>
    <property type="match status" value="6"/>
</dbReference>
<dbReference type="AlphaFoldDB" id="A0A8T0JAJ6"/>
<keyword evidence="2 3" id="KW-0040">ANK repeat</keyword>
<keyword evidence="1" id="KW-0677">Repeat</keyword>
<dbReference type="Proteomes" id="UP000822688">
    <property type="component" value="Chromosome 1"/>
</dbReference>
<accession>A0A8T0JAJ6</accession>
<keyword evidence="5" id="KW-1185">Reference proteome</keyword>
<dbReference type="Pfam" id="PF12796">
    <property type="entry name" value="Ank_2"/>
    <property type="match status" value="4"/>
</dbReference>